<reference evidence="1 2" key="1">
    <citation type="submission" date="2019-02" db="EMBL/GenBank/DDBJ databases">
        <title>Deep-cultivation of Planctomycetes and their phenomic and genomic characterization uncovers novel biology.</title>
        <authorList>
            <person name="Wiegand S."/>
            <person name="Jogler M."/>
            <person name="Boedeker C."/>
            <person name="Pinto D."/>
            <person name="Vollmers J."/>
            <person name="Rivas-Marin E."/>
            <person name="Kohn T."/>
            <person name="Peeters S.H."/>
            <person name="Heuer A."/>
            <person name="Rast P."/>
            <person name="Oberbeckmann S."/>
            <person name="Bunk B."/>
            <person name="Jeske O."/>
            <person name="Meyerdierks A."/>
            <person name="Storesund J.E."/>
            <person name="Kallscheuer N."/>
            <person name="Luecker S."/>
            <person name="Lage O.M."/>
            <person name="Pohl T."/>
            <person name="Merkel B.J."/>
            <person name="Hornburger P."/>
            <person name="Mueller R.-W."/>
            <person name="Bruemmer F."/>
            <person name="Labrenz M."/>
            <person name="Spormann A.M."/>
            <person name="Op den Camp H."/>
            <person name="Overmann J."/>
            <person name="Amann R."/>
            <person name="Jetten M.S.M."/>
            <person name="Mascher T."/>
            <person name="Medema M.H."/>
            <person name="Devos D.P."/>
            <person name="Kaster A.-K."/>
            <person name="Ovreas L."/>
            <person name="Rohde M."/>
            <person name="Galperin M.Y."/>
            <person name="Jogler C."/>
        </authorList>
    </citation>
    <scope>NUCLEOTIDE SEQUENCE [LARGE SCALE GENOMIC DNA]</scope>
    <source>
        <strain evidence="1 2">Q31a</strain>
    </source>
</reference>
<proteinExistence type="predicted"/>
<dbReference type="Proteomes" id="UP000318017">
    <property type="component" value="Chromosome"/>
</dbReference>
<keyword evidence="2" id="KW-1185">Reference proteome</keyword>
<dbReference type="RefSeq" id="WP_145077474.1">
    <property type="nucleotide sequence ID" value="NZ_CP036298.1"/>
</dbReference>
<dbReference type="OrthoDB" id="9797506at2"/>
<accession>A0A518G660</accession>
<organism evidence="1 2">
    <name type="scientific">Aureliella helgolandensis</name>
    <dbReference type="NCBI Taxonomy" id="2527968"/>
    <lineage>
        <taxon>Bacteria</taxon>
        <taxon>Pseudomonadati</taxon>
        <taxon>Planctomycetota</taxon>
        <taxon>Planctomycetia</taxon>
        <taxon>Pirellulales</taxon>
        <taxon>Pirellulaceae</taxon>
        <taxon>Aureliella</taxon>
    </lineage>
</organism>
<dbReference type="AlphaFoldDB" id="A0A518G660"/>
<sequence length="234" mass="25972">MIINPLRLTFVVMACLALLVGCGRREQNRNVLKGTTGAVTIHGDVWADNWFALYLGDQLLLEDSVSITTERSFNAESFAFNADYPIVLNFVLKDFKEDDSGLEYIGTKKQQLGDGGFIAQFRDATTGKLLAATDSSWRCLVLHHGPVEDDCAAQASPVAGEGPCAFTTTAEPPNWKSEAFSTEQWQAATEFSVSDVRPKDGYDRIAWDQDARLIWSDDLKKDNTILFRIVIDKP</sequence>
<evidence type="ECO:0000313" key="2">
    <source>
        <dbReference type="Proteomes" id="UP000318017"/>
    </source>
</evidence>
<protein>
    <recommendedName>
        <fullName evidence="3">PEBP family protein</fullName>
    </recommendedName>
</protein>
<evidence type="ECO:0000313" key="1">
    <source>
        <dbReference type="EMBL" id="QDV24073.1"/>
    </source>
</evidence>
<gene>
    <name evidence="1" type="ORF">Q31a_23860</name>
</gene>
<evidence type="ECO:0008006" key="3">
    <source>
        <dbReference type="Google" id="ProtNLM"/>
    </source>
</evidence>
<dbReference type="PROSITE" id="PS51257">
    <property type="entry name" value="PROKAR_LIPOPROTEIN"/>
    <property type="match status" value="1"/>
</dbReference>
<name>A0A518G660_9BACT</name>
<dbReference type="KEGG" id="ahel:Q31a_23860"/>
<dbReference type="EMBL" id="CP036298">
    <property type="protein sequence ID" value="QDV24073.1"/>
    <property type="molecule type" value="Genomic_DNA"/>
</dbReference>